<evidence type="ECO:0000259" key="2">
    <source>
        <dbReference type="Pfam" id="PF02120"/>
    </source>
</evidence>
<dbReference type="InterPro" id="IPR021136">
    <property type="entry name" value="Flagellar_hook_control-like_C"/>
</dbReference>
<protein>
    <recommendedName>
        <fullName evidence="2">Flagellar hook-length control protein-like C-terminal domain-containing protein</fullName>
    </recommendedName>
</protein>
<dbReference type="EMBL" id="JEMG01000001">
    <property type="protein sequence ID" value="EYC52730.1"/>
    <property type="molecule type" value="Genomic_DNA"/>
</dbReference>
<feature type="region of interest" description="Disordered" evidence="1">
    <location>
        <begin position="426"/>
        <end position="467"/>
    </location>
</feature>
<dbReference type="Proteomes" id="UP000023268">
    <property type="component" value="Unassembled WGS sequence"/>
</dbReference>
<feature type="compositionally biased region" description="Polar residues" evidence="1">
    <location>
        <begin position="426"/>
        <end position="437"/>
    </location>
</feature>
<dbReference type="CDD" id="cd17470">
    <property type="entry name" value="T3SS_Flik_C"/>
    <property type="match status" value="1"/>
</dbReference>
<dbReference type="Gene3D" id="3.30.750.140">
    <property type="match status" value="1"/>
</dbReference>
<name>A0A016XLF1_9BURK</name>
<evidence type="ECO:0000313" key="3">
    <source>
        <dbReference type="EMBL" id="EYC52730.1"/>
    </source>
</evidence>
<comment type="caution">
    <text evidence="3">The sequence shown here is derived from an EMBL/GenBank/DDBJ whole genome shotgun (WGS) entry which is preliminary data.</text>
</comment>
<dbReference type="eggNOG" id="COG3144">
    <property type="taxonomic scope" value="Bacteria"/>
</dbReference>
<dbReference type="OrthoDB" id="9157214at2"/>
<sequence length="481" mass="48095">MSMEHGVNTSTVKNSHGTHGTSGHGYGKSQAGAAGGFASLLSGLGAEDETLGPELLGLEATQTTAGEGFDPAADIDAAAVVPGFGFDPLRGASTHVPQDEDPAQTAAAAAAALAALGLDPLAGAEPMKPDTLGGSVPTLAATVVSGGAGFNFAQPGTNMPVSGGATAAVAKNTTALAGARGTGAQAGAETQGGAREVPQLRELALPAKSPEVSTLAMDGLGQQRPLGQRNAVVRADAAKADALRGAKGDDAAARLGWRSEISTQVAQANLAAGGSQTGFTGDTASGRFGFGAGERGEEGARLPLNELVAAGAVSSGVSGATSVDSSNSLTPATVYTDPALSAETQVAEQVSYWIGRGARNAEISVEGLAENPIHITIAMQGQEASVAFRAEQAETRQVLEDAMPHLRELLEREGLTLADVSVGHSNTGWNGGSQASAQAREDAASRARVGMRQSQEDPGVPAQGSARVVPLPAGRTLDLFV</sequence>
<dbReference type="PANTHER" id="PTHR37533">
    <property type="entry name" value="FLAGELLAR HOOK-LENGTH CONTROL PROTEIN"/>
    <property type="match status" value="1"/>
</dbReference>
<dbReference type="Pfam" id="PF02120">
    <property type="entry name" value="Flg_hook"/>
    <property type="match status" value="1"/>
</dbReference>
<proteinExistence type="predicted"/>
<dbReference type="STRING" id="1458275.AZ34_00090"/>
<dbReference type="PANTHER" id="PTHR37533:SF2">
    <property type="entry name" value="FLAGELLAR HOOK-LENGTH CONTROL PROTEIN"/>
    <property type="match status" value="1"/>
</dbReference>
<organism evidence="3 4">
    <name type="scientific">Hylemonella gracilis str. Niagara R</name>
    <dbReference type="NCBI Taxonomy" id="1458275"/>
    <lineage>
        <taxon>Bacteria</taxon>
        <taxon>Pseudomonadati</taxon>
        <taxon>Pseudomonadota</taxon>
        <taxon>Betaproteobacteria</taxon>
        <taxon>Burkholderiales</taxon>
        <taxon>Comamonadaceae</taxon>
        <taxon>Hylemonella</taxon>
    </lineage>
</organism>
<dbReference type="AlphaFoldDB" id="A0A016XLF1"/>
<dbReference type="InterPro" id="IPR038610">
    <property type="entry name" value="FliK-like_C_sf"/>
</dbReference>
<evidence type="ECO:0000256" key="1">
    <source>
        <dbReference type="SAM" id="MobiDB-lite"/>
    </source>
</evidence>
<dbReference type="InterPro" id="IPR052563">
    <property type="entry name" value="FliK"/>
</dbReference>
<feature type="region of interest" description="Disordered" evidence="1">
    <location>
        <begin position="1"/>
        <end position="28"/>
    </location>
</feature>
<feature type="domain" description="Flagellar hook-length control protein-like C-terminal" evidence="2">
    <location>
        <begin position="348"/>
        <end position="427"/>
    </location>
</feature>
<accession>A0A016XLF1</accession>
<gene>
    <name evidence="3" type="ORF">AZ34_00090</name>
</gene>
<dbReference type="RefSeq" id="WP_035603413.1">
    <property type="nucleotide sequence ID" value="NZ_JEMG01000001.1"/>
</dbReference>
<evidence type="ECO:0000313" key="4">
    <source>
        <dbReference type="Proteomes" id="UP000023268"/>
    </source>
</evidence>
<reference evidence="3 4" key="1">
    <citation type="submission" date="2014-02" db="EMBL/GenBank/DDBJ databases">
        <title>Draft Genome of Hylemonella gracilis isolated from the Niagara River.</title>
        <authorList>
            <person name="Pawlowski D.R."/>
            <person name="Koudelka G.B."/>
        </authorList>
    </citation>
    <scope>NUCLEOTIDE SEQUENCE [LARGE SCALE GENOMIC DNA]</scope>
    <source>
        <strain evidence="3 4">Niagara R</strain>
    </source>
</reference>